<evidence type="ECO:0000313" key="3">
    <source>
        <dbReference type="Proteomes" id="UP000663829"/>
    </source>
</evidence>
<dbReference type="AlphaFoldDB" id="A0A815ZRW4"/>
<evidence type="ECO:0000313" key="1">
    <source>
        <dbReference type="EMBL" id="CAF1588354.1"/>
    </source>
</evidence>
<proteinExistence type="predicted"/>
<feature type="non-terminal residue" evidence="1">
    <location>
        <position position="1"/>
    </location>
</feature>
<dbReference type="EMBL" id="CAJOBC010099222">
    <property type="protein sequence ID" value="CAF4459274.1"/>
    <property type="molecule type" value="Genomic_DNA"/>
</dbReference>
<evidence type="ECO:0000313" key="2">
    <source>
        <dbReference type="EMBL" id="CAF4459274.1"/>
    </source>
</evidence>
<organism evidence="1 3">
    <name type="scientific">Didymodactylos carnosus</name>
    <dbReference type="NCBI Taxonomy" id="1234261"/>
    <lineage>
        <taxon>Eukaryota</taxon>
        <taxon>Metazoa</taxon>
        <taxon>Spiralia</taxon>
        <taxon>Gnathifera</taxon>
        <taxon>Rotifera</taxon>
        <taxon>Eurotatoria</taxon>
        <taxon>Bdelloidea</taxon>
        <taxon>Philodinida</taxon>
        <taxon>Philodinidae</taxon>
        <taxon>Didymodactylos</taxon>
    </lineage>
</organism>
<comment type="caution">
    <text evidence="1">The sequence shown here is derived from an EMBL/GenBank/DDBJ whole genome shotgun (WGS) entry which is preliminary data.</text>
</comment>
<dbReference type="Proteomes" id="UP000663829">
    <property type="component" value="Unassembled WGS sequence"/>
</dbReference>
<keyword evidence="3" id="KW-1185">Reference proteome</keyword>
<gene>
    <name evidence="1" type="ORF">GPM918_LOCUS41583</name>
    <name evidence="2" type="ORF">SRO942_LOCUS42657</name>
</gene>
<name>A0A815ZRW4_9BILA</name>
<dbReference type="Proteomes" id="UP000681722">
    <property type="component" value="Unassembled WGS sequence"/>
</dbReference>
<reference evidence="1" key="1">
    <citation type="submission" date="2021-02" db="EMBL/GenBank/DDBJ databases">
        <authorList>
            <person name="Nowell W R."/>
        </authorList>
    </citation>
    <scope>NUCLEOTIDE SEQUENCE</scope>
</reference>
<accession>A0A815ZRW4</accession>
<dbReference type="EMBL" id="CAJNOQ010033119">
    <property type="protein sequence ID" value="CAF1588354.1"/>
    <property type="molecule type" value="Genomic_DNA"/>
</dbReference>
<protein>
    <submittedName>
        <fullName evidence="1">Uncharacterized protein</fullName>
    </submittedName>
</protein>
<sequence length="48" mass="5503">NTYTVPNIIIPIQDKPDWYFLGDYSLRADILTNDGGHMGCIEFELDVE</sequence>